<organism evidence="1 2">
    <name type="scientific">Rhizopus microsporus</name>
    <dbReference type="NCBI Taxonomy" id="58291"/>
    <lineage>
        <taxon>Eukaryota</taxon>
        <taxon>Fungi</taxon>
        <taxon>Fungi incertae sedis</taxon>
        <taxon>Mucoromycota</taxon>
        <taxon>Mucoromycotina</taxon>
        <taxon>Mucoromycetes</taxon>
        <taxon>Mucorales</taxon>
        <taxon>Mucorineae</taxon>
        <taxon>Rhizopodaceae</taxon>
        <taxon>Rhizopus</taxon>
    </lineage>
</organism>
<evidence type="ECO:0000313" key="1">
    <source>
        <dbReference type="EMBL" id="ORE20222.1"/>
    </source>
</evidence>
<gene>
    <name evidence="1" type="ORF">BCV71DRAFT_262237</name>
</gene>
<dbReference type="AlphaFoldDB" id="A0A1X0S7H1"/>
<sequence length="263" mass="30578">MSNGRALDNNKAIFGKQQTIAAVEHADKTTTASKKRKLPEVAVTDDEKDDFELGTHNFLKQLSEEQLSVGVPEFSMNDTSVIEDLFFQLKETDLLREFVAKDTLKKFIKKYFKNPSNERKQKQKDYSELLEELLEEIRGLLIKDTDHEADEAVNKEYNHAANIHQYNKTLRPNTANSCYIDVIFELLWYSVMLHFGEAMLSNFDPHNKYDSILKTSYKWHRLNTNDNRNSASYSMRKFVWENKINNRGGGFWGRLQCSFGNIS</sequence>
<dbReference type="EMBL" id="KV921297">
    <property type="protein sequence ID" value="ORE20222.1"/>
    <property type="molecule type" value="Genomic_DNA"/>
</dbReference>
<evidence type="ECO:0000313" key="2">
    <source>
        <dbReference type="Proteomes" id="UP000242381"/>
    </source>
</evidence>
<accession>A0A1X0S7H1</accession>
<protein>
    <submittedName>
        <fullName evidence="1">Uncharacterized protein</fullName>
    </submittedName>
</protein>
<dbReference type="Proteomes" id="UP000242381">
    <property type="component" value="Unassembled WGS sequence"/>
</dbReference>
<name>A0A1X0S7H1_RHIZD</name>
<reference evidence="1 2" key="1">
    <citation type="journal article" date="2016" name="Proc. Natl. Acad. Sci. U.S.A.">
        <title>Lipid metabolic changes in an early divergent fungus govern the establishment of a mutualistic symbiosis with endobacteria.</title>
        <authorList>
            <person name="Lastovetsky O.A."/>
            <person name="Gaspar M.L."/>
            <person name="Mondo S.J."/>
            <person name="LaButti K.M."/>
            <person name="Sandor L."/>
            <person name="Grigoriev I.V."/>
            <person name="Henry S.A."/>
            <person name="Pawlowska T.E."/>
        </authorList>
    </citation>
    <scope>NUCLEOTIDE SEQUENCE [LARGE SCALE GENOMIC DNA]</scope>
    <source>
        <strain evidence="1 2">ATCC 11559</strain>
    </source>
</reference>
<proteinExistence type="predicted"/>